<dbReference type="InterPro" id="IPR005467">
    <property type="entry name" value="His_kinase_dom"/>
</dbReference>
<dbReference type="Pfam" id="PF07495">
    <property type="entry name" value="Y_Y_Y"/>
    <property type="match status" value="1"/>
</dbReference>
<dbReference type="InterPro" id="IPR011006">
    <property type="entry name" value="CheY-like_superfamily"/>
</dbReference>
<dbReference type="Gene3D" id="1.10.10.60">
    <property type="entry name" value="Homeodomain-like"/>
    <property type="match status" value="1"/>
</dbReference>
<dbReference type="EC" id="2.7.13.3" evidence="2"/>
<keyword evidence="6" id="KW-0805">Transcription regulation</keyword>
<dbReference type="SMART" id="SM00388">
    <property type="entry name" value="HisKA"/>
    <property type="match status" value="1"/>
</dbReference>
<dbReference type="InterPro" id="IPR036097">
    <property type="entry name" value="HisK_dim/P_sf"/>
</dbReference>
<dbReference type="Gene3D" id="1.10.287.130">
    <property type="match status" value="1"/>
</dbReference>
<evidence type="ECO:0000256" key="4">
    <source>
        <dbReference type="ARBA" id="ARBA00022679"/>
    </source>
</evidence>
<dbReference type="GO" id="GO:0043565">
    <property type="term" value="F:sequence-specific DNA binding"/>
    <property type="evidence" value="ECO:0007669"/>
    <property type="project" value="InterPro"/>
</dbReference>
<evidence type="ECO:0000256" key="3">
    <source>
        <dbReference type="ARBA" id="ARBA00022553"/>
    </source>
</evidence>
<dbReference type="SMART" id="SM00448">
    <property type="entry name" value="REC"/>
    <property type="match status" value="1"/>
</dbReference>
<evidence type="ECO:0000313" key="14">
    <source>
        <dbReference type="Proteomes" id="UP001139125"/>
    </source>
</evidence>
<dbReference type="FunFam" id="3.30.565.10:FF:000006">
    <property type="entry name" value="Sensor histidine kinase WalK"/>
    <property type="match status" value="1"/>
</dbReference>
<dbReference type="SUPFAM" id="SSF47384">
    <property type="entry name" value="Homodimeric domain of signal transducing histidine kinase"/>
    <property type="match status" value="1"/>
</dbReference>
<feature type="domain" description="HTH araC/xylS-type" evidence="10">
    <location>
        <begin position="1244"/>
        <end position="1342"/>
    </location>
</feature>
<dbReference type="RefSeq" id="WP_255132502.1">
    <property type="nucleotide sequence ID" value="NZ_JANDBC010000001.1"/>
</dbReference>
<feature type="domain" description="Response regulatory" evidence="12">
    <location>
        <begin position="1106"/>
        <end position="1221"/>
    </location>
</feature>
<dbReference type="InterPro" id="IPR011123">
    <property type="entry name" value="Y_Y_Y"/>
</dbReference>
<dbReference type="Gene3D" id="3.40.50.2300">
    <property type="match status" value="1"/>
</dbReference>
<dbReference type="SUPFAM" id="SSF52172">
    <property type="entry name" value="CheY-like"/>
    <property type="match status" value="1"/>
</dbReference>
<dbReference type="InterPro" id="IPR009057">
    <property type="entry name" value="Homeodomain-like_sf"/>
</dbReference>
<evidence type="ECO:0000256" key="9">
    <source>
        <dbReference type="SAM" id="Phobius"/>
    </source>
</evidence>
<dbReference type="PRINTS" id="PR00344">
    <property type="entry name" value="BCTRLSENSOR"/>
</dbReference>
<dbReference type="Pfam" id="PF00512">
    <property type="entry name" value="HisKA"/>
    <property type="match status" value="1"/>
</dbReference>
<dbReference type="SUPFAM" id="SSF46689">
    <property type="entry name" value="Homeodomain-like"/>
    <property type="match status" value="1"/>
</dbReference>
<feature type="modified residue" description="4-aspartylphosphate" evidence="8">
    <location>
        <position position="1154"/>
    </location>
</feature>
<evidence type="ECO:0000256" key="1">
    <source>
        <dbReference type="ARBA" id="ARBA00000085"/>
    </source>
</evidence>
<evidence type="ECO:0000256" key="7">
    <source>
        <dbReference type="ARBA" id="ARBA00023163"/>
    </source>
</evidence>
<name>A0A9X2REW5_9BACT</name>
<organism evidence="13 14">
    <name type="scientific">Gracilimonas sediminicola</name>
    <dbReference type="NCBI Taxonomy" id="2952158"/>
    <lineage>
        <taxon>Bacteria</taxon>
        <taxon>Pseudomonadati</taxon>
        <taxon>Balneolota</taxon>
        <taxon>Balneolia</taxon>
        <taxon>Balneolales</taxon>
        <taxon>Balneolaceae</taxon>
        <taxon>Gracilimonas</taxon>
    </lineage>
</organism>
<dbReference type="Gene3D" id="2.60.40.10">
    <property type="entry name" value="Immunoglobulins"/>
    <property type="match status" value="1"/>
</dbReference>
<dbReference type="Gene3D" id="2.130.10.10">
    <property type="entry name" value="YVTN repeat-like/Quinoprotein amine dehydrogenase"/>
    <property type="match status" value="3"/>
</dbReference>
<dbReference type="InterPro" id="IPR013783">
    <property type="entry name" value="Ig-like_fold"/>
</dbReference>
<reference evidence="13" key="1">
    <citation type="submission" date="2022-06" db="EMBL/GenBank/DDBJ databases">
        <title>Gracilimonas sp. CAU 1638 isolated from sea sediment.</title>
        <authorList>
            <person name="Kim W."/>
        </authorList>
    </citation>
    <scope>NUCLEOTIDE SEQUENCE</scope>
    <source>
        <strain evidence="13">CAU 1638</strain>
    </source>
</reference>
<dbReference type="PROSITE" id="PS01124">
    <property type="entry name" value="HTH_ARAC_FAMILY_2"/>
    <property type="match status" value="1"/>
</dbReference>
<comment type="caution">
    <text evidence="13">The sequence shown here is derived from an EMBL/GenBank/DDBJ whole genome shotgun (WGS) entry which is preliminary data.</text>
</comment>
<keyword evidence="14" id="KW-1185">Reference proteome</keyword>
<accession>A0A9X2REW5</accession>
<dbReference type="InterPro" id="IPR036890">
    <property type="entry name" value="HATPase_C_sf"/>
</dbReference>
<evidence type="ECO:0000313" key="13">
    <source>
        <dbReference type="EMBL" id="MCP9290428.1"/>
    </source>
</evidence>
<feature type="domain" description="Histidine kinase" evidence="11">
    <location>
        <begin position="847"/>
        <end position="1064"/>
    </location>
</feature>
<dbReference type="InterPro" id="IPR004358">
    <property type="entry name" value="Sig_transdc_His_kin-like_C"/>
</dbReference>
<evidence type="ECO:0000256" key="2">
    <source>
        <dbReference type="ARBA" id="ARBA00012438"/>
    </source>
</evidence>
<keyword evidence="3 8" id="KW-0597">Phosphoprotein</keyword>
<evidence type="ECO:0000259" key="10">
    <source>
        <dbReference type="PROSITE" id="PS01124"/>
    </source>
</evidence>
<dbReference type="InterPro" id="IPR003661">
    <property type="entry name" value="HisK_dim/P_dom"/>
</dbReference>
<keyword evidence="9" id="KW-0472">Membrane</keyword>
<dbReference type="CDD" id="cd00082">
    <property type="entry name" value="HisKA"/>
    <property type="match status" value="1"/>
</dbReference>
<dbReference type="Proteomes" id="UP001139125">
    <property type="component" value="Unassembled WGS sequence"/>
</dbReference>
<dbReference type="Gene3D" id="3.30.565.10">
    <property type="entry name" value="Histidine kinase-like ATPase, C-terminal domain"/>
    <property type="match status" value="1"/>
</dbReference>
<keyword evidence="7" id="KW-0804">Transcription</keyword>
<gene>
    <name evidence="13" type="ORF">NM125_02395</name>
</gene>
<keyword evidence="9" id="KW-1133">Transmembrane helix</keyword>
<dbReference type="InterPro" id="IPR018060">
    <property type="entry name" value="HTH_AraC"/>
</dbReference>
<protein>
    <recommendedName>
        <fullName evidence="2">histidine kinase</fullName>
        <ecNumber evidence="2">2.7.13.3</ecNumber>
    </recommendedName>
</protein>
<dbReference type="SMART" id="SM00387">
    <property type="entry name" value="HATPase_c"/>
    <property type="match status" value="1"/>
</dbReference>
<sequence length="1342" mass="149375">MHSLLLSLLLLTQPSTDSIRTGAAEYLVRHYDIEDGLPVNSVNGMVQDDDGYLYFSTYDGLVRYDGYEFKVYNSGNTEGLAINRIAGILKSQDNSIWLFNEDQSITLKSGNSFRTFLSPEIPGKAHRIIEGTDGQIWVSGMEGVAFFNKKKSVFKKIEASLLQSNSELIGAGINGGIFVLNDSGLVFFKNNTPSLLLNVVDYPILDLDIRQIKQFEESIVWLVGVGTILRYNTETKEVALISVPEGGTEIAFWDIALQANGDYILSATNGLYTLNPLTLIIQKMPVSINSGIVRSNLIYTGGAGEEVLIGDDEVIIGGKTILRAPSLKFGFNDREGSLWIGSETNGLYQIRKSSFINLNSSEIPGLNNIYSIIQDRSGSYWACGISGGIVRISKSGVTNWNSSNSTLRSNLCKFLYEDDDGNVYAGLSDHLIWKFTNGNWLEPEDFGGLPSDKLVDPEAMHRLGRNLLIGNYQSMLISGNGSLRYFDDSQPQELARIQVFAENSKNIIFVGTAGTGLSRIEGNSFINYSTKDGVLNSNIIRDIFLQSDDTLWIATENLGLNRLVLNEKGTVLSSASITTSEGLTHNSLHRIIEDPFGNFWISSNGGIMRIPKKALNDFADGSLTKLPVLSFDERDGMINREANGGVQSAGILTSDNKLWFPNQRGITIIDPADFTVEQNLDTPTPVLESVELENGELFVAGQPEIAIPSGERNLRINFAAPNFTYQERVQFSYKLQGVNNSWQSADQSKQAVFTGIPPGAHTFTVRADFIGGEPVETSALIMIPHFFYETGWFALLIVFSGIGLVIGFFRIRVRSLKEREAKLQVRVDEQTEALKLAAEQKNRFFTGITHELKTPLSLIVGPLDDILNLKESIDHEKLGHRLSLMQRNGLRLQNLVEQILNVSKLNADAIKLNMQPVDVVMFTQQILGQFQSKMDQEEIILNIKAAPLSENIYIDKEAWERIVINLMSNAIKFSPKGATISLSVEENEEKVTFGISDEGPGIRSEEQGRIFDYLYQVEGAHAAEGTGIGLYLVKGLVEHMGGSIEFNSEALKGAEFVITLPKGYMHIDSMHNISHDSTPENVIIAPRKNTESPSFSVQVASDSEEHIMIVEDNFDFRSYLQSVLSELYRVSVAENGKDALDILKEKTPDLVISDVMMPEMTGLEFVRVLRSEDRFKHLPVIFLSAKDQDLDIKTGLSTGADVYLTKPVQTNMLLTQISAILRREKILKTGFVTDAEIEEPNFIKQVREIVFRQLGNPSFNVNQLADALYISRAKLYMDWKEVSDVTVNDFIKKMRFDEAKILLQEKNFNIQETARAVGFSDPNYFSTSFKKEFGFPPSELTK</sequence>
<dbReference type="PROSITE" id="PS50109">
    <property type="entry name" value="HIS_KIN"/>
    <property type="match status" value="1"/>
</dbReference>
<dbReference type="InterPro" id="IPR003594">
    <property type="entry name" value="HATPase_dom"/>
</dbReference>
<evidence type="ECO:0000256" key="6">
    <source>
        <dbReference type="ARBA" id="ARBA00023015"/>
    </source>
</evidence>
<evidence type="ECO:0000259" key="12">
    <source>
        <dbReference type="PROSITE" id="PS50110"/>
    </source>
</evidence>
<dbReference type="InterPro" id="IPR011110">
    <property type="entry name" value="Reg_prop"/>
</dbReference>
<dbReference type="SUPFAM" id="SSF101898">
    <property type="entry name" value="NHL repeat"/>
    <property type="match status" value="1"/>
</dbReference>
<keyword evidence="9" id="KW-0812">Transmembrane</keyword>
<dbReference type="CDD" id="cd17574">
    <property type="entry name" value="REC_OmpR"/>
    <property type="match status" value="1"/>
</dbReference>
<dbReference type="InterPro" id="IPR015943">
    <property type="entry name" value="WD40/YVTN_repeat-like_dom_sf"/>
</dbReference>
<dbReference type="Pfam" id="PF07494">
    <property type="entry name" value="Reg_prop"/>
    <property type="match status" value="1"/>
</dbReference>
<dbReference type="GO" id="GO:0000155">
    <property type="term" value="F:phosphorelay sensor kinase activity"/>
    <property type="evidence" value="ECO:0007669"/>
    <property type="project" value="InterPro"/>
</dbReference>
<dbReference type="SUPFAM" id="SSF63829">
    <property type="entry name" value="Calcium-dependent phosphotriesterase"/>
    <property type="match status" value="2"/>
</dbReference>
<dbReference type="InterPro" id="IPR001789">
    <property type="entry name" value="Sig_transdc_resp-reg_receiver"/>
</dbReference>
<evidence type="ECO:0000259" key="11">
    <source>
        <dbReference type="PROSITE" id="PS50109"/>
    </source>
</evidence>
<dbReference type="PANTHER" id="PTHR43547">
    <property type="entry name" value="TWO-COMPONENT HISTIDINE KINASE"/>
    <property type="match status" value="1"/>
</dbReference>
<evidence type="ECO:0000256" key="8">
    <source>
        <dbReference type="PROSITE-ProRule" id="PRU00169"/>
    </source>
</evidence>
<dbReference type="CDD" id="cd00075">
    <property type="entry name" value="HATPase"/>
    <property type="match status" value="1"/>
</dbReference>
<dbReference type="Pfam" id="PF12833">
    <property type="entry name" value="HTH_18"/>
    <property type="match status" value="1"/>
</dbReference>
<evidence type="ECO:0000256" key="5">
    <source>
        <dbReference type="ARBA" id="ARBA00022777"/>
    </source>
</evidence>
<comment type="catalytic activity">
    <reaction evidence="1">
        <text>ATP + protein L-histidine = ADP + protein N-phospho-L-histidine.</text>
        <dbReference type="EC" id="2.7.13.3"/>
    </reaction>
</comment>
<dbReference type="Pfam" id="PF02518">
    <property type="entry name" value="HATPase_c"/>
    <property type="match status" value="1"/>
</dbReference>
<proteinExistence type="predicted"/>
<dbReference type="EMBL" id="JANDBC010000001">
    <property type="protein sequence ID" value="MCP9290428.1"/>
    <property type="molecule type" value="Genomic_DNA"/>
</dbReference>
<dbReference type="Pfam" id="PF00072">
    <property type="entry name" value="Response_reg"/>
    <property type="match status" value="1"/>
</dbReference>
<keyword evidence="5" id="KW-0418">Kinase</keyword>
<dbReference type="PANTHER" id="PTHR43547:SF2">
    <property type="entry name" value="HYBRID SIGNAL TRANSDUCTION HISTIDINE KINASE C"/>
    <property type="match status" value="1"/>
</dbReference>
<keyword evidence="4" id="KW-0808">Transferase</keyword>
<dbReference type="SMART" id="SM00342">
    <property type="entry name" value="HTH_ARAC"/>
    <property type="match status" value="1"/>
</dbReference>
<dbReference type="GO" id="GO:0003700">
    <property type="term" value="F:DNA-binding transcription factor activity"/>
    <property type="evidence" value="ECO:0007669"/>
    <property type="project" value="InterPro"/>
</dbReference>
<feature type="transmembrane region" description="Helical" evidence="9">
    <location>
        <begin position="791"/>
        <end position="809"/>
    </location>
</feature>
<dbReference type="SUPFAM" id="SSF55874">
    <property type="entry name" value="ATPase domain of HSP90 chaperone/DNA topoisomerase II/histidine kinase"/>
    <property type="match status" value="1"/>
</dbReference>
<dbReference type="PROSITE" id="PS50110">
    <property type="entry name" value="RESPONSE_REGULATORY"/>
    <property type="match status" value="1"/>
</dbReference>